<keyword evidence="2" id="KW-0732">Signal</keyword>
<evidence type="ECO:0000313" key="5">
    <source>
        <dbReference type="Proteomes" id="UP000663882"/>
    </source>
</evidence>
<dbReference type="Proteomes" id="UP000663882">
    <property type="component" value="Unassembled WGS sequence"/>
</dbReference>
<organism evidence="3 5">
    <name type="scientific">Rotaria sordida</name>
    <dbReference type="NCBI Taxonomy" id="392033"/>
    <lineage>
        <taxon>Eukaryota</taxon>
        <taxon>Metazoa</taxon>
        <taxon>Spiralia</taxon>
        <taxon>Gnathifera</taxon>
        <taxon>Rotifera</taxon>
        <taxon>Eurotatoria</taxon>
        <taxon>Bdelloidea</taxon>
        <taxon>Philodinida</taxon>
        <taxon>Philodinidae</taxon>
        <taxon>Rotaria</taxon>
    </lineage>
</organism>
<comment type="caution">
    <text evidence="3">The sequence shown here is derived from an EMBL/GenBank/DDBJ whole genome shotgun (WGS) entry which is preliminary data.</text>
</comment>
<proteinExistence type="predicted"/>
<keyword evidence="1" id="KW-0812">Transmembrane</keyword>
<evidence type="ECO:0000313" key="3">
    <source>
        <dbReference type="EMBL" id="CAF0849407.1"/>
    </source>
</evidence>
<keyword evidence="1" id="KW-0472">Membrane</keyword>
<dbReference type="EMBL" id="CAJOAX010001873">
    <property type="protein sequence ID" value="CAF3752445.1"/>
    <property type="molecule type" value="Genomic_DNA"/>
</dbReference>
<reference evidence="3" key="1">
    <citation type="submission" date="2021-02" db="EMBL/GenBank/DDBJ databases">
        <authorList>
            <person name="Nowell W R."/>
        </authorList>
    </citation>
    <scope>NUCLEOTIDE SEQUENCE</scope>
</reference>
<dbReference type="OrthoDB" id="9971682at2759"/>
<sequence length="190" mass="20996">MNMGIAASLCLFFFEQLLIVKIQAREQCSYYKVNQTLATIQCSDDCCSSIATSVETACCSSISWSSLAIPFFIVASICFLVICFIYCRPLWKLCLCGYKCPCGNRTQVNSSTSATRNDNPIHVMTNEGLPDYETIVKDSTMKEITPPPYNFVASHPNDFGIEVRVPSAPPRYLSRPNSAVMGISNTPIES</sequence>
<accession>A0A813W1B4</accession>
<feature type="chain" id="PRO_5036409518" evidence="2">
    <location>
        <begin position="25"/>
        <end position="190"/>
    </location>
</feature>
<evidence type="ECO:0000256" key="1">
    <source>
        <dbReference type="SAM" id="Phobius"/>
    </source>
</evidence>
<gene>
    <name evidence="4" type="ORF">OTI717_LOCUS15655</name>
    <name evidence="3" type="ORF">RFH988_LOCUS6377</name>
</gene>
<dbReference type="AlphaFoldDB" id="A0A813W1B4"/>
<dbReference type="EMBL" id="CAJNOO010000189">
    <property type="protein sequence ID" value="CAF0849407.1"/>
    <property type="molecule type" value="Genomic_DNA"/>
</dbReference>
<keyword evidence="1" id="KW-1133">Transmembrane helix</keyword>
<dbReference type="Proteomes" id="UP000663823">
    <property type="component" value="Unassembled WGS sequence"/>
</dbReference>
<feature type="transmembrane region" description="Helical" evidence="1">
    <location>
        <begin position="67"/>
        <end position="87"/>
    </location>
</feature>
<feature type="signal peptide" evidence="2">
    <location>
        <begin position="1"/>
        <end position="24"/>
    </location>
</feature>
<evidence type="ECO:0000313" key="4">
    <source>
        <dbReference type="EMBL" id="CAF3752445.1"/>
    </source>
</evidence>
<protein>
    <submittedName>
        <fullName evidence="3">Uncharacterized protein</fullName>
    </submittedName>
</protein>
<evidence type="ECO:0000256" key="2">
    <source>
        <dbReference type="SAM" id="SignalP"/>
    </source>
</evidence>
<name>A0A813W1B4_9BILA</name>